<dbReference type="Proteomes" id="UP000499080">
    <property type="component" value="Unassembled WGS sequence"/>
</dbReference>
<dbReference type="AlphaFoldDB" id="A0A4Y2PAF4"/>
<keyword evidence="4" id="KW-1185">Reference proteome</keyword>
<proteinExistence type="predicted"/>
<comment type="caution">
    <text evidence="3">The sequence shown here is derived from an EMBL/GenBank/DDBJ whole genome shotgun (WGS) entry which is preliminary data.</text>
</comment>
<name>A0A4Y2PAF4_ARAVE</name>
<evidence type="ECO:0000313" key="4">
    <source>
        <dbReference type="Proteomes" id="UP000499080"/>
    </source>
</evidence>
<feature type="region of interest" description="Disordered" evidence="1">
    <location>
        <begin position="1"/>
        <end position="51"/>
    </location>
</feature>
<protein>
    <submittedName>
        <fullName evidence="3">Uncharacterized protein</fullName>
    </submittedName>
</protein>
<dbReference type="EMBL" id="BGPR01010612">
    <property type="protein sequence ID" value="GBN47080.1"/>
    <property type="molecule type" value="Genomic_DNA"/>
</dbReference>
<sequence>MEERSRQEEIEERKRQEEIVERRRREESERRNEEIQERRRREEYEERKRKDEVELPAVTSIGKMKGDIEVDNVKGEGTCIYIAPDDVQPVDLIIERTWLHLSHIAYAKIGKRFHIGQREDESFRNFRIDEKINRICLEDLDTTKLACVLEALPNK</sequence>
<reference evidence="3 4" key="1">
    <citation type="journal article" date="2019" name="Sci. Rep.">
        <title>Orb-weaving spider Araneus ventricosus genome elucidates the spidroin gene catalogue.</title>
        <authorList>
            <person name="Kono N."/>
            <person name="Nakamura H."/>
            <person name="Ohtoshi R."/>
            <person name="Moran D.A.P."/>
            <person name="Shinohara A."/>
            <person name="Yoshida Y."/>
            <person name="Fujiwara M."/>
            <person name="Mori M."/>
            <person name="Tomita M."/>
            <person name="Arakawa K."/>
        </authorList>
    </citation>
    <scope>NUCLEOTIDE SEQUENCE [LARGE SCALE GENOMIC DNA]</scope>
</reference>
<accession>A0A4Y2PAF4</accession>
<evidence type="ECO:0000313" key="3">
    <source>
        <dbReference type="EMBL" id="GBN47217.1"/>
    </source>
</evidence>
<dbReference type="EMBL" id="BGPR01010637">
    <property type="protein sequence ID" value="GBN47217.1"/>
    <property type="molecule type" value="Genomic_DNA"/>
</dbReference>
<evidence type="ECO:0000256" key="1">
    <source>
        <dbReference type="SAM" id="MobiDB-lite"/>
    </source>
</evidence>
<evidence type="ECO:0000313" key="2">
    <source>
        <dbReference type="EMBL" id="GBN47080.1"/>
    </source>
</evidence>
<gene>
    <name evidence="2" type="ORF">AVEN_192235_1</name>
    <name evidence="3" type="ORF">AVEN_202213_1</name>
</gene>
<dbReference type="OrthoDB" id="2017676at2759"/>
<organism evidence="3 4">
    <name type="scientific">Araneus ventricosus</name>
    <name type="common">Orbweaver spider</name>
    <name type="synonym">Epeira ventricosa</name>
    <dbReference type="NCBI Taxonomy" id="182803"/>
    <lineage>
        <taxon>Eukaryota</taxon>
        <taxon>Metazoa</taxon>
        <taxon>Ecdysozoa</taxon>
        <taxon>Arthropoda</taxon>
        <taxon>Chelicerata</taxon>
        <taxon>Arachnida</taxon>
        <taxon>Araneae</taxon>
        <taxon>Araneomorphae</taxon>
        <taxon>Entelegynae</taxon>
        <taxon>Araneoidea</taxon>
        <taxon>Araneidae</taxon>
        <taxon>Araneus</taxon>
    </lineage>
</organism>